<keyword evidence="3" id="KW-1185">Reference proteome</keyword>
<evidence type="ECO:0000313" key="3">
    <source>
        <dbReference type="Proteomes" id="UP000094444"/>
    </source>
</evidence>
<dbReference type="EMBL" id="MAVT02000080">
    <property type="protein sequence ID" value="POS79939.1"/>
    <property type="molecule type" value="Genomic_DNA"/>
</dbReference>
<dbReference type="STRING" id="158607.A0A2P5IBR8"/>
<dbReference type="OrthoDB" id="5210863at2759"/>
<name>A0A2P5IBR8_DIAHE</name>
<sequence>MVSLDGIPTELVGQICSFLSTGDILSLCGSSKSIYPIVHPLLFRHITIQWDQFTAPDEPPNITSLLQFLLRNPSYATHVKTLDIPNVVCNACVAWSRHLKSSPWHWSPEDTALVWPAIERCRLAHAHRWYTAVVEEAELGAIISLVLALCTHLQSLTVDASFIPASNGWFSDVFRPVIVPSLSVPEPPARPLLFPNLTHITVSQDDKRKLHPKYDPQRDMFYGGDYEEPHDEPPEALFLFFYLPRLTTLRFGYKPLSRYRHNWDPVAAGDESLSWPVTAGSKGPLAASLTTLRLDCIMAPADSLEFLLRRTPNLQSLVYDCVLSSSSTPLDLGVLRQALDHVGGTLTHLVIRYDIEAGEAVEPVSLSSVTTGRLGLLGTTLTALRDLEISPFVLLGQVTPRAAPRLASVLPSGLRRLVLNDDLWHYEAFDAWQGEQVEALLRDFLADGAWKTATPLLEEFILEFVQDIESMDSALHKYWDDRANRASLRQLVEDQRIRCAFRMYQGIEARIRLGEHFYNGADCKQYGEDAVARYKKFWEAENGEEIPVDWVLEWLFD</sequence>
<reference evidence="2" key="1">
    <citation type="submission" date="2017-09" db="EMBL/GenBank/DDBJ databases">
        <title>Polyketide synthases of a Diaporthe helianthi virulent isolate.</title>
        <authorList>
            <person name="Baroncelli R."/>
        </authorList>
    </citation>
    <scope>NUCLEOTIDE SEQUENCE [LARGE SCALE GENOMIC DNA]</scope>
    <source>
        <strain evidence="2">7/96</strain>
    </source>
</reference>
<dbReference type="InParanoid" id="A0A2P5IBR8"/>
<feature type="domain" description="F-box" evidence="1">
    <location>
        <begin position="1"/>
        <end position="46"/>
    </location>
</feature>
<gene>
    <name evidence="2" type="ORF">DHEL01_v201682</name>
</gene>
<dbReference type="AlphaFoldDB" id="A0A2P5IBR8"/>
<accession>A0A2P5IBR8</accession>
<protein>
    <recommendedName>
        <fullName evidence="1">F-box domain-containing protein</fullName>
    </recommendedName>
</protein>
<evidence type="ECO:0000259" key="1">
    <source>
        <dbReference type="PROSITE" id="PS50181"/>
    </source>
</evidence>
<organism evidence="2 3">
    <name type="scientific">Diaporthe helianthi</name>
    <dbReference type="NCBI Taxonomy" id="158607"/>
    <lineage>
        <taxon>Eukaryota</taxon>
        <taxon>Fungi</taxon>
        <taxon>Dikarya</taxon>
        <taxon>Ascomycota</taxon>
        <taxon>Pezizomycotina</taxon>
        <taxon>Sordariomycetes</taxon>
        <taxon>Sordariomycetidae</taxon>
        <taxon>Diaporthales</taxon>
        <taxon>Diaporthaceae</taxon>
        <taxon>Diaporthe</taxon>
    </lineage>
</organism>
<dbReference type="PROSITE" id="PS50181">
    <property type="entry name" value="FBOX"/>
    <property type="match status" value="1"/>
</dbReference>
<dbReference type="Proteomes" id="UP000094444">
    <property type="component" value="Unassembled WGS sequence"/>
</dbReference>
<evidence type="ECO:0000313" key="2">
    <source>
        <dbReference type="EMBL" id="POS79939.1"/>
    </source>
</evidence>
<dbReference type="InterPro" id="IPR001810">
    <property type="entry name" value="F-box_dom"/>
</dbReference>
<proteinExistence type="predicted"/>
<comment type="caution">
    <text evidence="2">The sequence shown here is derived from an EMBL/GenBank/DDBJ whole genome shotgun (WGS) entry which is preliminary data.</text>
</comment>